<dbReference type="EMBL" id="RZNY01000001">
    <property type="protein sequence ID" value="RUT48378.1"/>
    <property type="molecule type" value="Genomic_DNA"/>
</dbReference>
<keyword evidence="2" id="KW-1185">Reference proteome</keyword>
<gene>
    <name evidence="1" type="ORF">EJP82_00040</name>
</gene>
<reference evidence="1 2" key="1">
    <citation type="submission" date="2018-12" db="EMBL/GenBank/DDBJ databases">
        <authorList>
            <person name="Sun L."/>
            <person name="Chen Z."/>
        </authorList>
    </citation>
    <scope>NUCLEOTIDE SEQUENCE [LARGE SCALE GENOMIC DNA]</scope>
    <source>
        <strain evidence="1 2">DSM 15890</strain>
    </source>
</reference>
<evidence type="ECO:0000313" key="2">
    <source>
        <dbReference type="Proteomes" id="UP000279446"/>
    </source>
</evidence>
<accession>A0A433YES6</accession>
<name>A0A433YES6_9BACL</name>
<evidence type="ECO:0000313" key="1">
    <source>
        <dbReference type="EMBL" id="RUT48378.1"/>
    </source>
</evidence>
<comment type="caution">
    <text evidence="1">The sequence shown here is derived from an EMBL/GenBank/DDBJ whole genome shotgun (WGS) entry which is preliminary data.</text>
</comment>
<protein>
    <submittedName>
        <fullName evidence="1">Uncharacterized protein</fullName>
    </submittedName>
</protein>
<proteinExistence type="predicted"/>
<organism evidence="1 2">
    <name type="scientific">Paenibacillus anaericanus</name>
    <dbReference type="NCBI Taxonomy" id="170367"/>
    <lineage>
        <taxon>Bacteria</taxon>
        <taxon>Bacillati</taxon>
        <taxon>Bacillota</taxon>
        <taxon>Bacilli</taxon>
        <taxon>Bacillales</taxon>
        <taxon>Paenibacillaceae</taxon>
        <taxon>Paenibacillus</taxon>
    </lineage>
</organism>
<sequence length="82" mass="9245">MLEISKDKWAKEHKNDMCKRFYKDRSVLYDVSEDKALSILETGLVSGFSREIKVKRGTTSGFMVSFAQILGGHDVYILGGVI</sequence>
<dbReference type="AlphaFoldDB" id="A0A433YES6"/>
<dbReference type="Proteomes" id="UP000279446">
    <property type="component" value="Unassembled WGS sequence"/>
</dbReference>